<dbReference type="EMBL" id="GBXM01061250">
    <property type="protein sequence ID" value="JAH47327.1"/>
    <property type="molecule type" value="Transcribed_RNA"/>
</dbReference>
<name>A0A0E9T1E9_ANGAN</name>
<sequence length="17" mass="1993">MQLSGNVQSYSKYLPFM</sequence>
<dbReference type="EMBL" id="GBXM01067615">
    <property type="protein sequence ID" value="JAH40962.1"/>
    <property type="molecule type" value="Transcribed_RNA"/>
</dbReference>
<organism evidence="1">
    <name type="scientific">Anguilla anguilla</name>
    <name type="common">European freshwater eel</name>
    <name type="synonym">Muraena anguilla</name>
    <dbReference type="NCBI Taxonomy" id="7936"/>
    <lineage>
        <taxon>Eukaryota</taxon>
        <taxon>Metazoa</taxon>
        <taxon>Chordata</taxon>
        <taxon>Craniata</taxon>
        <taxon>Vertebrata</taxon>
        <taxon>Euteleostomi</taxon>
        <taxon>Actinopterygii</taxon>
        <taxon>Neopterygii</taxon>
        <taxon>Teleostei</taxon>
        <taxon>Anguilliformes</taxon>
        <taxon>Anguillidae</taxon>
        <taxon>Anguilla</taxon>
    </lineage>
</organism>
<protein>
    <submittedName>
        <fullName evidence="1">Uncharacterized protein</fullName>
    </submittedName>
</protein>
<evidence type="ECO:0000313" key="1">
    <source>
        <dbReference type="EMBL" id="JAH47327.1"/>
    </source>
</evidence>
<reference evidence="1" key="1">
    <citation type="submission" date="2014-11" db="EMBL/GenBank/DDBJ databases">
        <authorList>
            <person name="Amaro Gonzalez C."/>
        </authorList>
    </citation>
    <scope>NUCLEOTIDE SEQUENCE</scope>
</reference>
<accession>A0A0E9T1E9</accession>
<reference evidence="1" key="2">
    <citation type="journal article" date="2015" name="Fish Shellfish Immunol.">
        <title>Early steps in the European eel (Anguilla anguilla)-Vibrio vulnificus interaction in the gills: Role of the RtxA13 toxin.</title>
        <authorList>
            <person name="Callol A."/>
            <person name="Pajuelo D."/>
            <person name="Ebbesson L."/>
            <person name="Teles M."/>
            <person name="MacKenzie S."/>
            <person name="Amaro C."/>
        </authorList>
    </citation>
    <scope>NUCLEOTIDE SEQUENCE</scope>
</reference>
<dbReference type="AlphaFoldDB" id="A0A0E9T1E9"/>
<proteinExistence type="predicted"/>